<dbReference type="SUPFAM" id="SSF52821">
    <property type="entry name" value="Rhodanese/Cell cycle control phosphatase"/>
    <property type="match status" value="1"/>
</dbReference>
<dbReference type="Pfam" id="PF00581">
    <property type="entry name" value="Rhodanese"/>
    <property type="match status" value="1"/>
</dbReference>
<accession>A0A9P8MHU6</accession>
<sequence>MHHRESWGTDKVVWSMSPLCMCTPSRSPPSSTLQESTDDDTHAIPACTEKSISMATTRRLITTAAPVLLRNTAWPAPAAACRAICSSASSHCALNIPGHRQAVSARFAAERRWFSAGREDAVPGSRIWSFDEVKQLVDGKRASENIVIVDVREPAELQTTGKIPGAINIPVTSAVQSFHISDADFEDVHGFERPSREKTLLFYCKAGVRAKSAAGLAKHAGWENVGEYSGSWLDWEAQKGPVERVKSGKGLGQN</sequence>
<dbReference type="PROSITE" id="PS50206">
    <property type="entry name" value="RHODANESE_3"/>
    <property type="match status" value="1"/>
</dbReference>
<name>A0A9P8MHU6_9HYPO</name>
<dbReference type="InterPro" id="IPR001763">
    <property type="entry name" value="Rhodanese-like_dom"/>
</dbReference>
<comment type="caution">
    <text evidence="2">The sequence shown here is derived from an EMBL/GenBank/DDBJ whole genome shotgun (WGS) entry which is preliminary data.</text>
</comment>
<dbReference type="EMBL" id="JACEFI010000002">
    <property type="protein sequence ID" value="KAH0600577.1"/>
    <property type="molecule type" value="Genomic_DNA"/>
</dbReference>
<evidence type="ECO:0000313" key="2">
    <source>
        <dbReference type="EMBL" id="KAH0600577.1"/>
    </source>
</evidence>
<evidence type="ECO:0000313" key="3">
    <source>
        <dbReference type="Proteomes" id="UP000764110"/>
    </source>
</evidence>
<dbReference type="PANTHER" id="PTHR44086">
    <property type="entry name" value="THIOSULFATE SULFURTRANSFERASE RDL2, MITOCHONDRIAL-RELATED"/>
    <property type="match status" value="1"/>
</dbReference>
<dbReference type="InterPro" id="IPR036873">
    <property type="entry name" value="Rhodanese-like_dom_sf"/>
</dbReference>
<dbReference type="CDD" id="cd01519">
    <property type="entry name" value="RHOD_HSP67B2"/>
    <property type="match status" value="1"/>
</dbReference>
<dbReference type="GO" id="GO:0005739">
    <property type="term" value="C:mitochondrion"/>
    <property type="evidence" value="ECO:0007669"/>
    <property type="project" value="TreeGrafter"/>
</dbReference>
<gene>
    <name evidence="2" type="ORF">MHUMG1_01575</name>
</gene>
<dbReference type="PANTHER" id="PTHR44086:SF10">
    <property type="entry name" value="THIOSULFATE SULFURTRANSFERASE_RHODANESE-LIKE DOMAIN-CONTAINING PROTEIN 3"/>
    <property type="match status" value="1"/>
</dbReference>
<proteinExistence type="predicted"/>
<protein>
    <recommendedName>
        <fullName evidence="1">Rhodanese domain-containing protein</fullName>
    </recommendedName>
</protein>
<dbReference type="AlphaFoldDB" id="A0A9P8MHU6"/>
<evidence type="ECO:0000259" key="1">
    <source>
        <dbReference type="PROSITE" id="PS50206"/>
    </source>
</evidence>
<dbReference type="Gene3D" id="3.40.250.10">
    <property type="entry name" value="Rhodanese-like domain"/>
    <property type="match status" value="1"/>
</dbReference>
<feature type="domain" description="Rhodanese" evidence="1">
    <location>
        <begin position="142"/>
        <end position="244"/>
    </location>
</feature>
<keyword evidence="3" id="KW-1185">Reference proteome</keyword>
<dbReference type="GO" id="GO:0004792">
    <property type="term" value="F:thiosulfate-cyanide sulfurtransferase activity"/>
    <property type="evidence" value="ECO:0007669"/>
    <property type="project" value="TreeGrafter"/>
</dbReference>
<dbReference type="SMART" id="SM00450">
    <property type="entry name" value="RHOD"/>
    <property type="match status" value="1"/>
</dbReference>
<dbReference type="Proteomes" id="UP000764110">
    <property type="component" value="Unassembled WGS sequence"/>
</dbReference>
<reference evidence="2 3" key="1">
    <citation type="submission" date="2020-07" db="EMBL/GenBank/DDBJ databases">
        <title>Metarhizium humberi genome.</title>
        <authorList>
            <person name="Lysoe E."/>
        </authorList>
    </citation>
    <scope>NUCLEOTIDE SEQUENCE [LARGE SCALE GENOMIC DNA]</scope>
    <source>
        <strain evidence="2 3">ESALQ1638</strain>
    </source>
</reference>
<organism evidence="2 3">
    <name type="scientific">Metarhizium humberi</name>
    <dbReference type="NCBI Taxonomy" id="2596975"/>
    <lineage>
        <taxon>Eukaryota</taxon>
        <taxon>Fungi</taxon>
        <taxon>Dikarya</taxon>
        <taxon>Ascomycota</taxon>
        <taxon>Pezizomycotina</taxon>
        <taxon>Sordariomycetes</taxon>
        <taxon>Hypocreomycetidae</taxon>
        <taxon>Hypocreales</taxon>
        <taxon>Clavicipitaceae</taxon>
        <taxon>Metarhizium</taxon>
    </lineage>
</organism>